<reference evidence="1 2" key="1">
    <citation type="journal article" date="2022" name="Hortic Res">
        <title>A haplotype resolved chromosomal level avocado genome allows analysis of novel avocado genes.</title>
        <authorList>
            <person name="Nath O."/>
            <person name="Fletcher S.J."/>
            <person name="Hayward A."/>
            <person name="Shaw L.M."/>
            <person name="Masouleh A.K."/>
            <person name="Furtado A."/>
            <person name="Henry R.J."/>
            <person name="Mitter N."/>
        </authorList>
    </citation>
    <scope>NUCLEOTIDE SEQUENCE [LARGE SCALE GENOMIC DNA]</scope>
    <source>
        <strain evidence="2">cv. Hass</strain>
    </source>
</reference>
<evidence type="ECO:0000313" key="2">
    <source>
        <dbReference type="Proteomes" id="UP001234297"/>
    </source>
</evidence>
<proteinExistence type="predicted"/>
<accession>A0ACC2LB22</accession>
<dbReference type="Proteomes" id="UP001234297">
    <property type="component" value="Chromosome 7"/>
</dbReference>
<sequence length="184" mass="21046">MAALPSQPQFEPQMQQHQHFVQAHGEEVHAATLLVRHLPKAIPHETLSRLFAHDGASSVRPCADGRVIRAKERDRYCLAHSNFHKCKISGVGIDPKLNQWYERKMTINQIITKPRKGKTEDFVNFYLAVMRQMKTKENPIPYDIDWGMYSKLIDVRDSAAMSSTGAELHFKLPNFLDFILSSST</sequence>
<comment type="caution">
    <text evidence="1">The sequence shown here is derived from an EMBL/GenBank/DDBJ whole genome shotgun (WGS) entry which is preliminary data.</text>
</comment>
<name>A0ACC2LB22_PERAE</name>
<evidence type="ECO:0000313" key="1">
    <source>
        <dbReference type="EMBL" id="KAJ8630503.1"/>
    </source>
</evidence>
<keyword evidence="2" id="KW-1185">Reference proteome</keyword>
<organism evidence="1 2">
    <name type="scientific">Persea americana</name>
    <name type="common">Avocado</name>
    <dbReference type="NCBI Taxonomy" id="3435"/>
    <lineage>
        <taxon>Eukaryota</taxon>
        <taxon>Viridiplantae</taxon>
        <taxon>Streptophyta</taxon>
        <taxon>Embryophyta</taxon>
        <taxon>Tracheophyta</taxon>
        <taxon>Spermatophyta</taxon>
        <taxon>Magnoliopsida</taxon>
        <taxon>Magnoliidae</taxon>
        <taxon>Laurales</taxon>
        <taxon>Lauraceae</taxon>
        <taxon>Persea</taxon>
    </lineage>
</organism>
<protein>
    <submittedName>
        <fullName evidence="1">Uncharacterized protein</fullName>
    </submittedName>
</protein>
<gene>
    <name evidence="1" type="ORF">MRB53_023826</name>
</gene>
<dbReference type="EMBL" id="CM056815">
    <property type="protein sequence ID" value="KAJ8630503.1"/>
    <property type="molecule type" value="Genomic_DNA"/>
</dbReference>